<dbReference type="Proteomes" id="UP001320766">
    <property type="component" value="Unassembled WGS sequence"/>
</dbReference>
<dbReference type="EMBL" id="JAMZEC010000001">
    <property type="protein sequence ID" value="MCP2350180.1"/>
    <property type="molecule type" value="Genomic_DNA"/>
</dbReference>
<keyword evidence="1" id="KW-0732">Signal</keyword>
<dbReference type="PANTHER" id="PTHR43194:SF2">
    <property type="entry name" value="PEROXISOMAL MEMBRANE PROTEIN LPX1"/>
    <property type="match status" value="1"/>
</dbReference>
<dbReference type="Pfam" id="PF12697">
    <property type="entry name" value="Abhydrolase_6"/>
    <property type="match status" value="1"/>
</dbReference>
<dbReference type="Gene3D" id="3.40.50.1820">
    <property type="entry name" value="alpha/beta hydrolase"/>
    <property type="match status" value="1"/>
</dbReference>
<protein>
    <submittedName>
        <fullName evidence="3">Pimeloyl-ACP methyl ester carboxylesterase</fullName>
    </submittedName>
</protein>
<feature type="chain" id="PRO_5045680969" evidence="1">
    <location>
        <begin position="27"/>
        <end position="339"/>
    </location>
</feature>
<dbReference type="SUPFAM" id="SSF53474">
    <property type="entry name" value="alpha/beta-Hydrolases"/>
    <property type="match status" value="1"/>
</dbReference>
<dbReference type="InterPro" id="IPR050228">
    <property type="entry name" value="Carboxylesterase_BioH"/>
</dbReference>
<feature type="signal peptide" evidence="1">
    <location>
        <begin position="1"/>
        <end position="26"/>
    </location>
</feature>
<dbReference type="RefSeq" id="WP_253775331.1">
    <property type="nucleotide sequence ID" value="NZ_BAAAVE010000029.1"/>
</dbReference>
<organism evidence="3 4">
    <name type="scientific">Nonomuraea roseoviolacea subsp. carminata</name>
    <dbReference type="NCBI Taxonomy" id="160689"/>
    <lineage>
        <taxon>Bacteria</taxon>
        <taxon>Bacillati</taxon>
        <taxon>Actinomycetota</taxon>
        <taxon>Actinomycetes</taxon>
        <taxon>Streptosporangiales</taxon>
        <taxon>Streptosporangiaceae</taxon>
        <taxon>Nonomuraea</taxon>
    </lineage>
</organism>
<accession>A0ABT1K861</accession>
<evidence type="ECO:0000313" key="3">
    <source>
        <dbReference type="EMBL" id="MCP2350180.1"/>
    </source>
</evidence>
<evidence type="ECO:0000313" key="4">
    <source>
        <dbReference type="Proteomes" id="UP001320766"/>
    </source>
</evidence>
<evidence type="ECO:0000256" key="1">
    <source>
        <dbReference type="SAM" id="SignalP"/>
    </source>
</evidence>
<gene>
    <name evidence="3" type="ORF">HD595_006302</name>
</gene>
<keyword evidence="4" id="KW-1185">Reference proteome</keyword>
<dbReference type="PANTHER" id="PTHR43194">
    <property type="entry name" value="HYDROLASE ALPHA/BETA FOLD FAMILY"/>
    <property type="match status" value="1"/>
</dbReference>
<dbReference type="InterPro" id="IPR029058">
    <property type="entry name" value="AB_hydrolase_fold"/>
</dbReference>
<evidence type="ECO:0000259" key="2">
    <source>
        <dbReference type="Pfam" id="PF12697"/>
    </source>
</evidence>
<dbReference type="PRINTS" id="PR00111">
    <property type="entry name" value="ABHYDROLASE"/>
</dbReference>
<proteinExistence type="predicted"/>
<feature type="domain" description="AB hydrolase-1" evidence="2">
    <location>
        <begin position="65"/>
        <end position="326"/>
    </location>
</feature>
<comment type="caution">
    <text evidence="3">The sequence shown here is derived from an EMBL/GenBank/DDBJ whole genome shotgun (WGS) entry which is preliminary data.</text>
</comment>
<name>A0ABT1K861_9ACTN</name>
<reference evidence="3 4" key="1">
    <citation type="submission" date="2022-06" db="EMBL/GenBank/DDBJ databases">
        <title>Sequencing the genomes of 1000 actinobacteria strains.</title>
        <authorList>
            <person name="Klenk H.-P."/>
        </authorList>
    </citation>
    <scope>NUCLEOTIDE SEQUENCE [LARGE SCALE GENOMIC DNA]</scope>
    <source>
        <strain evidence="3 4">DSM 44170</strain>
    </source>
</reference>
<sequence>MRITTAVLLTLVSIPATSMIPVAANAAPACRAVSAKVAMTAGGPADQRVAGTLCLPRGHAATVHLLIPGGFYGQAYWRMRGDRQQPSYVETMTAAGYATLAIDRLGTGASSYPPSARFRQDTHQIVIRQLIRQLREGRLGGGRFAKVVLVGHSLGSTLARTVAAAHPAEVDGVILTGESSVPDEAAIARMGAGIHRATDDPAFAGRGLDDGYLTTRPGLRADWFYHRPNADPKVIAADEAAKTTDVFPPGDSYTPPSINKRIQDPVLIVNGEHDKLLAGARSSSAALHAQEAPFYGPRAKLETVVIPGAGHVLNGHRTAPHWFAQARAWADRRVGGAAR</sequence>
<dbReference type="InterPro" id="IPR000073">
    <property type="entry name" value="AB_hydrolase_1"/>
</dbReference>